<dbReference type="PANTHER" id="PTHR34583">
    <property type="entry name" value="ANTIPORTER SUBUNIT MNHC2-RELATED"/>
    <property type="match status" value="1"/>
</dbReference>
<keyword evidence="3" id="KW-1003">Cell membrane</keyword>
<dbReference type="PANTHER" id="PTHR34583:SF2">
    <property type="entry name" value="ANTIPORTER SUBUNIT MNHC2-RELATED"/>
    <property type="match status" value="1"/>
</dbReference>
<dbReference type="Proteomes" id="UP000276232">
    <property type="component" value="Unassembled WGS sequence"/>
</dbReference>
<sequence>MSTAVLVALLAGAGTVLVLRRGALRLVVGFVLLGHAASVLVLSAGGGGRAVPLVGRPAAGGGSFADPLPHAFVLTAVVIAFAITVHLLGVLRAEGSAAADDEEDAAVEARLGGPDAEALPPTAHGDAAGHAGPEGAGGPR</sequence>
<dbReference type="EMBL" id="RJKN01000005">
    <property type="protein sequence ID" value="ROP42864.1"/>
    <property type="molecule type" value="Genomic_DNA"/>
</dbReference>
<evidence type="ECO:0000256" key="5">
    <source>
        <dbReference type="ARBA" id="ARBA00022989"/>
    </source>
</evidence>
<dbReference type="Pfam" id="PF00420">
    <property type="entry name" value="Oxidored_q2"/>
    <property type="match status" value="1"/>
</dbReference>
<comment type="similarity">
    <text evidence="2">Belongs to the CPA3 antiporters (TC 2.A.63) subunit C family.</text>
</comment>
<dbReference type="Gene3D" id="1.10.287.3510">
    <property type="match status" value="1"/>
</dbReference>
<organism evidence="9 10">
    <name type="scientific">Pseudokineococcus lusitanus</name>
    <dbReference type="NCBI Taxonomy" id="763993"/>
    <lineage>
        <taxon>Bacteria</taxon>
        <taxon>Bacillati</taxon>
        <taxon>Actinomycetota</taxon>
        <taxon>Actinomycetes</taxon>
        <taxon>Kineosporiales</taxon>
        <taxon>Kineosporiaceae</taxon>
        <taxon>Pseudokineococcus</taxon>
    </lineage>
</organism>
<comment type="caution">
    <text evidence="9">The sequence shown here is derived from an EMBL/GenBank/DDBJ whole genome shotgun (WGS) entry which is preliminary data.</text>
</comment>
<dbReference type="GO" id="GO:0005886">
    <property type="term" value="C:plasma membrane"/>
    <property type="evidence" value="ECO:0007669"/>
    <property type="project" value="UniProtKB-SubCell"/>
</dbReference>
<feature type="region of interest" description="Disordered" evidence="7">
    <location>
        <begin position="96"/>
        <end position="140"/>
    </location>
</feature>
<accession>A0A3N1HK50</accession>
<dbReference type="InterPro" id="IPR050601">
    <property type="entry name" value="CPA3_antiporter_subunitC"/>
</dbReference>
<evidence type="ECO:0000256" key="6">
    <source>
        <dbReference type="ARBA" id="ARBA00023136"/>
    </source>
</evidence>
<protein>
    <submittedName>
        <fullName evidence="9">Multisubunit sodium/proton antiporter MrpC subunit</fullName>
    </submittedName>
</protein>
<keyword evidence="6 8" id="KW-0472">Membrane</keyword>
<evidence type="ECO:0000256" key="2">
    <source>
        <dbReference type="ARBA" id="ARBA00010388"/>
    </source>
</evidence>
<keyword evidence="4 8" id="KW-0812">Transmembrane</keyword>
<evidence type="ECO:0000256" key="1">
    <source>
        <dbReference type="ARBA" id="ARBA00004651"/>
    </source>
</evidence>
<evidence type="ECO:0000256" key="8">
    <source>
        <dbReference type="SAM" id="Phobius"/>
    </source>
</evidence>
<feature type="compositionally biased region" description="Low complexity" evidence="7">
    <location>
        <begin position="120"/>
        <end position="131"/>
    </location>
</feature>
<dbReference type="InParanoid" id="A0A3N1HK50"/>
<evidence type="ECO:0000313" key="9">
    <source>
        <dbReference type="EMBL" id="ROP42864.1"/>
    </source>
</evidence>
<evidence type="ECO:0000256" key="4">
    <source>
        <dbReference type="ARBA" id="ARBA00022692"/>
    </source>
</evidence>
<feature type="transmembrane region" description="Helical" evidence="8">
    <location>
        <begin position="71"/>
        <end position="91"/>
    </location>
</feature>
<comment type="subcellular location">
    <subcellularLocation>
        <location evidence="1">Cell membrane</location>
        <topology evidence="1">Multi-pass membrane protein</topology>
    </subcellularLocation>
</comment>
<keyword evidence="10" id="KW-1185">Reference proteome</keyword>
<evidence type="ECO:0000256" key="3">
    <source>
        <dbReference type="ARBA" id="ARBA00022475"/>
    </source>
</evidence>
<keyword evidence="5 8" id="KW-1133">Transmembrane helix</keyword>
<dbReference type="AlphaFoldDB" id="A0A3N1HK50"/>
<dbReference type="OrthoDB" id="9799219at2"/>
<proteinExistence type="inferred from homology"/>
<reference evidence="9 10" key="1">
    <citation type="journal article" date="2015" name="Stand. Genomic Sci.">
        <title>Genomic Encyclopedia of Bacterial and Archaeal Type Strains, Phase III: the genomes of soil and plant-associated and newly described type strains.</title>
        <authorList>
            <person name="Whitman W.B."/>
            <person name="Woyke T."/>
            <person name="Klenk H.P."/>
            <person name="Zhou Y."/>
            <person name="Lilburn T.G."/>
            <person name="Beck B.J."/>
            <person name="De Vos P."/>
            <person name="Vandamme P."/>
            <person name="Eisen J.A."/>
            <person name="Garrity G."/>
            <person name="Hugenholtz P."/>
            <person name="Kyrpides N.C."/>
        </authorList>
    </citation>
    <scope>NUCLEOTIDE SEQUENCE [LARGE SCALE GENOMIC DNA]</scope>
    <source>
        <strain evidence="9 10">CECT 7306</strain>
    </source>
</reference>
<evidence type="ECO:0000256" key="7">
    <source>
        <dbReference type="SAM" id="MobiDB-lite"/>
    </source>
</evidence>
<evidence type="ECO:0000313" key="10">
    <source>
        <dbReference type="Proteomes" id="UP000276232"/>
    </source>
</evidence>
<gene>
    <name evidence="9" type="ORF">EDC03_2151</name>
</gene>
<dbReference type="InterPro" id="IPR039428">
    <property type="entry name" value="NUOK/Mnh_C1-like"/>
</dbReference>
<name>A0A3N1HK50_9ACTN</name>